<dbReference type="AlphaFoldDB" id="A0A560GKV6"/>
<gene>
    <name evidence="8" type="ORF">FBZ90_1232</name>
</gene>
<comment type="caution">
    <text evidence="8">The sequence shown here is derived from an EMBL/GenBank/DDBJ whole genome shotgun (WGS) entry which is preliminary data.</text>
</comment>
<evidence type="ECO:0000313" key="9">
    <source>
        <dbReference type="Proteomes" id="UP000315751"/>
    </source>
</evidence>
<dbReference type="GO" id="GO:0032993">
    <property type="term" value="C:protein-DNA complex"/>
    <property type="evidence" value="ECO:0007669"/>
    <property type="project" value="TreeGrafter"/>
</dbReference>
<dbReference type="SUPFAM" id="SSF52172">
    <property type="entry name" value="CheY-like"/>
    <property type="match status" value="1"/>
</dbReference>
<sequence length="226" mass="24641">MTRLLIIEDEASLRDDLIAFLEAKGYAVTGAGTLAEARQHLARTAFELVVLDLGLPDGHGVRLLTEIRAQRGLHCGVVVLTSHQDMEDKLQALEAGSDAYLVKHASLREIEYTIRNVLKRLPVSPPPPTPEWTLDQRGRVLITPSGHKVALTPKELALMALLAGVDVCDHDRLAKGLGDGGDFNTGSLTTLVRRLRQKVDERTGEEPPIRAVYGKGYGFAAPLSLR</sequence>
<keyword evidence="4 8" id="KW-0238">DNA-binding</keyword>
<dbReference type="SMART" id="SM00448">
    <property type="entry name" value="REC"/>
    <property type="match status" value="1"/>
</dbReference>
<dbReference type="InterPro" id="IPR011006">
    <property type="entry name" value="CheY-like_superfamily"/>
</dbReference>
<dbReference type="InterPro" id="IPR039420">
    <property type="entry name" value="WalR-like"/>
</dbReference>
<dbReference type="RefSeq" id="WP_186456049.1">
    <property type="nucleotide sequence ID" value="NZ_VITR01000023.1"/>
</dbReference>
<reference evidence="8 9" key="1">
    <citation type="submission" date="2019-06" db="EMBL/GenBank/DDBJ databases">
        <title>Genomic Encyclopedia of Type Strains, Phase IV (KMG-V): Genome sequencing to study the core and pangenomes of soil and plant-associated prokaryotes.</title>
        <authorList>
            <person name="Whitman W."/>
        </authorList>
    </citation>
    <scope>NUCLEOTIDE SEQUENCE [LARGE SCALE GENOMIC DNA]</scope>
    <source>
        <strain evidence="8 9">BR 11622</strain>
    </source>
</reference>
<dbReference type="Pfam" id="PF00072">
    <property type="entry name" value="Response_reg"/>
    <property type="match status" value="1"/>
</dbReference>
<dbReference type="PROSITE" id="PS50110">
    <property type="entry name" value="RESPONSE_REGULATORY"/>
    <property type="match status" value="1"/>
</dbReference>
<dbReference type="InterPro" id="IPR016032">
    <property type="entry name" value="Sig_transdc_resp-reg_C-effctor"/>
</dbReference>
<dbReference type="GO" id="GO:0000156">
    <property type="term" value="F:phosphorelay response regulator activity"/>
    <property type="evidence" value="ECO:0007669"/>
    <property type="project" value="TreeGrafter"/>
</dbReference>
<keyword evidence="9" id="KW-1185">Reference proteome</keyword>
<dbReference type="GO" id="GO:0006355">
    <property type="term" value="P:regulation of DNA-templated transcription"/>
    <property type="evidence" value="ECO:0007669"/>
    <property type="project" value="InterPro"/>
</dbReference>
<evidence type="ECO:0000256" key="1">
    <source>
        <dbReference type="ARBA" id="ARBA00022553"/>
    </source>
</evidence>
<keyword evidence="2" id="KW-0902">Two-component regulatory system</keyword>
<dbReference type="InterPro" id="IPR001867">
    <property type="entry name" value="OmpR/PhoB-type_DNA-bd"/>
</dbReference>
<dbReference type="PANTHER" id="PTHR48111">
    <property type="entry name" value="REGULATOR OF RPOS"/>
    <property type="match status" value="1"/>
</dbReference>
<proteinExistence type="predicted"/>
<dbReference type="Pfam" id="PF00486">
    <property type="entry name" value="Trans_reg_C"/>
    <property type="match status" value="1"/>
</dbReference>
<dbReference type="SUPFAM" id="SSF46894">
    <property type="entry name" value="C-terminal effector domain of the bipartite response regulators"/>
    <property type="match status" value="1"/>
</dbReference>
<evidence type="ECO:0000256" key="2">
    <source>
        <dbReference type="ARBA" id="ARBA00023012"/>
    </source>
</evidence>
<dbReference type="Proteomes" id="UP000315751">
    <property type="component" value="Unassembled WGS sequence"/>
</dbReference>
<dbReference type="PANTHER" id="PTHR48111:SF1">
    <property type="entry name" value="TWO-COMPONENT RESPONSE REGULATOR ORR33"/>
    <property type="match status" value="1"/>
</dbReference>
<keyword evidence="5" id="KW-0804">Transcription</keyword>
<evidence type="ECO:0000313" key="8">
    <source>
        <dbReference type="EMBL" id="TWB34613.1"/>
    </source>
</evidence>
<dbReference type="EMBL" id="VITR01000023">
    <property type="protein sequence ID" value="TWB34613.1"/>
    <property type="molecule type" value="Genomic_DNA"/>
</dbReference>
<dbReference type="CDD" id="cd00383">
    <property type="entry name" value="trans_reg_C"/>
    <property type="match status" value="1"/>
</dbReference>
<evidence type="ECO:0000256" key="6">
    <source>
        <dbReference type="PROSITE-ProRule" id="PRU00169"/>
    </source>
</evidence>
<dbReference type="InterPro" id="IPR001789">
    <property type="entry name" value="Sig_transdc_resp-reg_receiver"/>
</dbReference>
<keyword evidence="1 6" id="KW-0597">Phosphoprotein</keyword>
<keyword evidence="3" id="KW-0805">Transcription regulation</keyword>
<evidence type="ECO:0000256" key="5">
    <source>
        <dbReference type="ARBA" id="ARBA00023163"/>
    </source>
</evidence>
<feature type="domain" description="Response regulatory" evidence="7">
    <location>
        <begin position="3"/>
        <end position="118"/>
    </location>
</feature>
<organism evidence="8 9">
    <name type="scientific">Nitrospirillum amazonense</name>
    <dbReference type="NCBI Taxonomy" id="28077"/>
    <lineage>
        <taxon>Bacteria</taxon>
        <taxon>Pseudomonadati</taxon>
        <taxon>Pseudomonadota</taxon>
        <taxon>Alphaproteobacteria</taxon>
        <taxon>Rhodospirillales</taxon>
        <taxon>Azospirillaceae</taxon>
        <taxon>Nitrospirillum</taxon>
    </lineage>
</organism>
<evidence type="ECO:0000256" key="3">
    <source>
        <dbReference type="ARBA" id="ARBA00023015"/>
    </source>
</evidence>
<dbReference type="Gene3D" id="3.40.50.2300">
    <property type="match status" value="1"/>
</dbReference>
<evidence type="ECO:0000256" key="4">
    <source>
        <dbReference type="ARBA" id="ARBA00023125"/>
    </source>
</evidence>
<dbReference type="Gene3D" id="1.10.10.10">
    <property type="entry name" value="Winged helix-like DNA-binding domain superfamily/Winged helix DNA-binding domain"/>
    <property type="match status" value="1"/>
</dbReference>
<dbReference type="GO" id="GO:0005829">
    <property type="term" value="C:cytosol"/>
    <property type="evidence" value="ECO:0007669"/>
    <property type="project" value="TreeGrafter"/>
</dbReference>
<name>A0A560GKV6_9PROT</name>
<dbReference type="GO" id="GO:0000976">
    <property type="term" value="F:transcription cis-regulatory region binding"/>
    <property type="evidence" value="ECO:0007669"/>
    <property type="project" value="TreeGrafter"/>
</dbReference>
<dbReference type="InterPro" id="IPR036388">
    <property type="entry name" value="WH-like_DNA-bd_sf"/>
</dbReference>
<accession>A0A560GKV6</accession>
<evidence type="ECO:0000259" key="7">
    <source>
        <dbReference type="PROSITE" id="PS50110"/>
    </source>
</evidence>
<feature type="modified residue" description="4-aspartylphosphate" evidence="6">
    <location>
        <position position="52"/>
    </location>
</feature>
<protein>
    <submittedName>
        <fullName evidence="8">DNA-binding response OmpR family regulator</fullName>
    </submittedName>
</protein>
<dbReference type="SMART" id="SM00862">
    <property type="entry name" value="Trans_reg_C"/>
    <property type="match status" value="1"/>
</dbReference>